<dbReference type="PRINTS" id="PR00411">
    <property type="entry name" value="PNDRDTASEI"/>
</dbReference>
<organism evidence="10">
    <name type="scientific">Ignisphaera aggregans</name>
    <dbReference type="NCBI Taxonomy" id="334771"/>
    <lineage>
        <taxon>Archaea</taxon>
        <taxon>Thermoproteota</taxon>
        <taxon>Thermoprotei</taxon>
        <taxon>Desulfurococcales</taxon>
        <taxon>Desulfurococcaceae</taxon>
        <taxon>Ignisphaera</taxon>
    </lineage>
</organism>
<feature type="domain" description="FAD/NAD(P)-binding" evidence="8">
    <location>
        <begin position="1"/>
        <end position="303"/>
    </location>
</feature>
<dbReference type="InterPro" id="IPR036188">
    <property type="entry name" value="FAD/NAD-bd_sf"/>
</dbReference>
<evidence type="ECO:0000256" key="5">
    <source>
        <dbReference type="ARBA" id="ARBA00023002"/>
    </source>
</evidence>
<evidence type="ECO:0000259" key="8">
    <source>
        <dbReference type="Pfam" id="PF07992"/>
    </source>
</evidence>
<comment type="caution">
    <text evidence="10">The sequence shown here is derived from an EMBL/GenBank/DDBJ whole genome shotgun (WGS) entry which is preliminary data.</text>
</comment>
<dbReference type="PANTHER" id="PTHR43429:SF1">
    <property type="entry name" value="NAD(P)H SULFUR OXIDOREDUCTASE (COA-DEPENDENT)"/>
    <property type="match status" value="1"/>
</dbReference>
<evidence type="ECO:0000256" key="3">
    <source>
        <dbReference type="ARBA" id="ARBA00022630"/>
    </source>
</evidence>
<evidence type="ECO:0000256" key="2">
    <source>
        <dbReference type="ARBA" id="ARBA00009130"/>
    </source>
</evidence>
<dbReference type="GO" id="GO:0016491">
    <property type="term" value="F:oxidoreductase activity"/>
    <property type="evidence" value="ECO:0007669"/>
    <property type="project" value="UniProtKB-KW"/>
</dbReference>
<sequence>MNIVVIGGGAAGASAAVRAKRVNPNANVVLVEATDMVTHGPCGIPYYVEGIIKEKSQLVTYTPDYLEKNRGVKVLINSRAVEVDVDKKIVIIERDGAKVDRVNFDKLVIATGAKPIILNGADKENVVVIRHPVYADRIKAVLEHANNVAIIGGSYLGIEMAEALKTIGKKVTLFEKEPHLLPRGLDPDIARIIEEEMMSKGVELHLSEPIVEIVGKDKVEKVITTKGEYTVDAVVLAIGVKPNAELAKNAGIKLGVEGAISVNEYMETSAEDIYAAGDVAEKHHVILKKKVWMPLATSANKEGQIAGANAAGGRVLTFRGIVGTSVTKFYDLYIAKTGVIEKEALEHDVRYRSATIKARSKAHYYPGATEITIKMIVDDNDVIIGVQAVGKDDAVAHYIDIAAIAIMNRMTIEDMFSSDLGYMPATAPVWHPLIVVARVLSRGRF</sequence>
<name>A0A7C4JKF1_9CREN</name>
<gene>
    <name evidence="10" type="ORF">ENU08_06105</name>
    <name evidence="9" type="ORF">ENU41_05255</name>
</gene>
<reference evidence="10" key="1">
    <citation type="journal article" date="2020" name="mSystems">
        <title>Genome- and Community-Level Interaction Insights into Carbon Utilization and Element Cycling Functions of Hydrothermarchaeota in Hydrothermal Sediment.</title>
        <authorList>
            <person name="Zhou Z."/>
            <person name="Liu Y."/>
            <person name="Xu W."/>
            <person name="Pan J."/>
            <person name="Luo Z.H."/>
            <person name="Li M."/>
        </authorList>
    </citation>
    <scope>NUCLEOTIDE SEQUENCE [LARGE SCALE GENOMIC DNA]</scope>
    <source>
        <strain evidence="10">SpSt-637</strain>
        <strain evidence="9">SpSt-667</strain>
    </source>
</reference>
<dbReference type="InterPro" id="IPR016156">
    <property type="entry name" value="FAD/NAD-linked_Rdtase_dimer_sf"/>
</dbReference>
<dbReference type="Pfam" id="PF02852">
    <property type="entry name" value="Pyr_redox_dim"/>
    <property type="match status" value="1"/>
</dbReference>
<accession>A0A7C4JKF1</accession>
<dbReference type="Pfam" id="PF07992">
    <property type="entry name" value="Pyr_redox_2"/>
    <property type="match status" value="1"/>
</dbReference>
<proteinExistence type="inferred from homology"/>
<dbReference type="EMBL" id="DTCK01000034">
    <property type="protein sequence ID" value="HGQ36068.1"/>
    <property type="molecule type" value="Genomic_DNA"/>
</dbReference>
<keyword evidence="3" id="KW-0285">Flavoprotein</keyword>
<dbReference type="PANTHER" id="PTHR43429">
    <property type="entry name" value="PYRIDINE NUCLEOTIDE-DISULFIDE OXIDOREDUCTASE DOMAIN-CONTAINING"/>
    <property type="match status" value="1"/>
</dbReference>
<dbReference type="PRINTS" id="PR00368">
    <property type="entry name" value="FADPNR"/>
</dbReference>
<dbReference type="SUPFAM" id="SSF51905">
    <property type="entry name" value="FAD/NAD(P)-binding domain"/>
    <property type="match status" value="1"/>
</dbReference>
<evidence type="ECO:0000313" key="9">
    <source>
        <dbReference type="EMBL" id="HGQ36068.1"/>
    </source>
</evidence>
<dbReference type="InterPro" id="IPR050260">
    <property type="entry name" value="FAD-bd_OxRdtase"/>
</dbReference>
<evidence type="ECO:0000256" key="4">
    <source>
        <dbReference type="ARBA" id="ARBA00022827"/>
    </source>
</evidence>
<comment type="cofactor">
    <cofactor evidence="1">
        <name>FAD</name>
        <dbReference type="ChEBI" id="CHEBI:57692"/>
    </cofactor>
</comment>
<evidence type="ECO:0000256" key="6">
    <source>
        <dbReference type="ARBA" id="ARBA00023284"/>
    </source>
</evidence>
<keyword evidence="5" id="KW-0560">Oxidoreductase</keyword>
<evidence type="ECO:0000313" key="10">
    <source>
        <dbReference type="EMBL" id="HGQ64800.1"/>
    </source>
</evidence>
<feature type="domain" description="Pyridine nucleotide-disulphide oxidoreductase dimerisation" evidence="7">
    <location>
        <begin position="326"/>
        <end position="428"/>
    </location>
</feature>
<dbReference type="InterPro" id="IPR023753">
    <property type="entry name" value="FAD/NAD-binding_dom"/>
</dbReference>
<evidence type="ECO:0000259" key="7">
    <source>
        <dbReference type="Pfam" id="PF02852"/>
    </source>
</evidence>
<keyword evidence="4" id="KW-0274">FAD</keyword>
<evidence type="ECO:0000256" key="1">
    <source>
        <dbReference type="ARBA" id="ARBA00001974"/>
    </source>
</evidence>
<comment type="similarity">
    <text evidence="2">Belongs to the class-III pyridine nucleotide-disulfide oxidoreductase family.</text>
</comment>
<dbReference type="AlphaFoldDB" id="A0A7C4JKF1"/>
<dbReference type="InterPro" id="IPR004099">
    <property type="entry name" value="Pyr_nucl-diS_OxRdtase_dimer"/>
</dbReference>
<dbReference type="SUPFAM" id="SSF55424">
    <property type="entry name" value="FAD/NAD-linked reductases, dimerisation (C-terminal) domain"/>
    <property type="match status" value="1"/>
</dbReference>
<keyword evidence="6" id="KW-0676">Redox-active center</keyword>
<protein>
    <submittedName>
        <fullName evidence="10">NADH oxidase</fullName>
    </submittedName>
</protein>
<dbReference type="EMBL" id="DTBD01000055">
    <property type="protein sequence ID" value="HGQ64800.1"/>
    <property type="molecule type" value="Genomic_DNA"/>
</dbReference>
<dbReference type="Gene3D" id="3.50.50.60">
    <property type="entry name" value="FAD/NAD(P)-binding domain"/>
    <property type="match status" value="2"/>
</dbReference>